<dbReference type="Pfam" id="PF13609">
    <property type="entry name" value="Porin_4"/>
    <property type="match status" value="1"/>
</dbReference>
<evidence type="ECO:0000256" key="7">
    <source>
        <dbReference type="ARBA" id="ARBA00023065"/>
    </source>
</evidence>
<keyword evidence="6" id="KW-0732">Signal</keyword>
<sequence length="385" mass="40326">METSMNRISIASFIAAVGLGGWGAAAQAQSVTLYGILDTGVEYINHASANGSSVVRVPGNTGELPSRWGLRGVEDLGGGYKAVFTLESGITVGTGGLGQGGRLLGRQAFVGIDGPLGLLTFGRQYSMLYRAIFDADFIGPDIYGIASLDAWIASARSDNTVAYQRHFGPVTFGASYSFGRDASPTGGTNTPGSGTCAGNLAGNNEACREWSAMLKYDVTAGGVAISYDRQDGGPGATANLFNGIAPVALAGSGNRDSRFLLDGYFKLGNFELGAVWLNRQVEFTGLGAKNITSNQYVLEASYQVTPAFVVDGLVQKIIDRQQDTRASMEVLRATYFLSARTAIYAQAALLQNSTYAAYSVSGGGSSTPGKGMNQFGMMCGVRHSF</sequence>
<dbReference type="InterPro" id="IPR033900">
    <property type="entry name" value="Gram_neg_porin_domain"/>
</dbReference>
<comment type="subunit">
    <text evidence="2">Homotrimer.</text>
</comment>
<keyword evidence="4" id="KW-1134">Transmembrane beta strand</keyword>
<keyword evidence="10" id="KW-0998">Cell outer membrane</keyword>
<evidence type="ECO:0000256" key="8">
    <source>
        <dbReference type="ARBA" id="ARBA00023114"/>
    </source>
</evidence>
<evidence type="ECO:0000313" key="13">
    <source>
        <dbReference type="Proteomes" id="UP001629432"/>
    </source>
</evidence>
<dbReference type="Gene3D" id="2.40.160.10">
    <property type="entry name" value="Porin"/>
    <property type="match status" value="1"/>
</dbReference>
<dbReference type="PANTHER" id="PTHR34501">
    <property type="entry name" value="PROTEIN YDDL-RELATED"/>
    <property type="match status" value="1"/>
</dbReference>
<evidence type="ECO:0000313" key="12">
    <source>
        <dbReference type="EMBL" id="MFM0635890.1"/>
    </source>
</evidence>
<accession>A0ABW9DKK8</accession>
<keyword evidence="13" id="KW-1185">Reference proteome</keyword>
<dbReference type="InterPro" id="IPR050298">
    <property type="entry name" value="Gram-neg_bact_OMP"/>
</dbReference>
<proteinExistence type="predicted"/>
<dbReference type="EMBL" id="JAQQCF010000002">
    <property type="protein sequence ID" value="MFM0635890.1"/>
    <property type="molecule type" value="Genomic_DNA"/>
</dbReference>
<reference evidence="12 13" key="1">
    <citation type="journal article" date="2024" name="Chem. Sci.">
        <title>Discovery of megapolipeptins by genome mining of a Burkholderiales bacteria collection.</title>
        <authorList>
            <person name="Paulo B.S."/>
            <person name="Recchia M.J.J."/>
            <person name="Lee S."/>
            <person name="Fergusson C.H."/>
            <person name="Romanowski S.B."/>
            <person name="Hernandez A."/>
            <person name="Krull N."/>
            <person name="Liu D.Y."/>
            <person name="Cavanagh H."/>
            <person name="Bos A."/>
            <person name="Gray C.A."/>
            <person name="Murphy B.T."/>
            <person name="Linington R.G."/>
            <person name="Eustaquio A.S."/>
        </authorList>
    </citation>
    <scope>NUCLEOTIDE SEQUENCE [LARGE SCALE GENOMIC DNA]</scope>
    <source>
        <strain evidence="12 13">RL17-338-BIC-A</strain>
    </source>
</reference>
<evidence type="ECO:0000256" key="10">
    <source>
        <dbReference type="ARBA" id="ARBA00023237"/>
    </source>
</evidence>
<evidence type="ECO:0000256" key="4">
    <source>
        <dbReference type="ARBA" id="ARBA00022452"/>
    </source>
</evidence>
<evidence type="ECO:0000256" key="9">
    <source>
        <dbReference type="ARBA" id="ARBA00023136"/>
    </source>
</evidence>
<evidence type="ECO:0000259" key="11">
    <source>
        <dbReference type="Pfam" id="PF13609"/>
    </source>
</evidence>
<dbReference type="PANTHER" id="PTHR34501:SF9">
    <property type="entry name" value="MAJOR OUTER MEMBRANE PROTEIN P.IA"/>
    <property type="match status" value="1"/>
</dbReference>
<dbReference type="RefSeq" id="WP_408333705.1">
    <property type="nucleotide sequence ID" value="NZ_JAQQCF010000002.1"/>
</dbReference>
<evidence type="ECO:0000256" key="5">
    <source>
        <dbReference type="ARBA" id="ARBA00022692"/>
    </source>
</evidence>
<keyword evidence="7" id="KW-0406">Ion transport</keyword>
<comment type="subcellular location">
    <subcellularLocation>
        <location evidence="1">Cell outer membrane</location>
        <topology evidence="1">Multi-pass membrane protein</topology>
    </subcellularLocation>
</comment>
<protein>
    <submittedName>
        <fullName evidence="12">Porin</fullName>
    </submittedName>
</protein>
<keyword evidence="3" id="KW-0813">Transport</keyword>
<dbReference type="InterPro" id="IPR023614">
    <property type="entry name" value="Porin_dom_sf"/>
</dbReference>
<keyword evidence="8" id="KW-0626">Porin</keyword>
<keyword evidence="9" id="KW-0472">Membrane</keyword>
<evidence type="ECO:0000256" key="1">
    <source>
        <dbReference type="ARBA" id="ARBA00004571"/>
    </source>
</evidence>
<dbReference type="SUPFAM" id="SSF56935">
    <property type="entry name" value="Porins"/>
    <property type="match status" value="1"/>
</dbReference>
<evidence type="ECO:0000256" key="6">
    <source>
        <dbReference type="ARBA" id="ARBA00022729"/>
    </source>
</evidence>
<evidence type="ECO:0000256" key="3">
    <source>
        <dbReference type="ARBA" id="ARBA00022448"/>
    </source>
</evidence>
<comment type="caution">
    <text evidence="12">The sequence shown here is derived from an EMBL/GenBank/DDBJ whole genome shotgun (WGS) entry which is preliminary data.</text>
</comment>
<keyword evidence="5" id="KW-0812">Transmembrane</keyword>
<dbReference type="Proteomes" id="UP001629432">
    <property type="component" value="Unassembled WGS sequence"/>
</dbReference>
<evidence type="ECO:0000256" key="2">
    <source>
        <dbReference type="ARBA" id="ARBA00011233"/>
    </source>
</evidence>
<dbReference type="CDD" id="cd00342">
    <property type="entry name" value="gram_neg_porins"/>
    <property type="match status" value="1"/>
</dbReference>
<gene>
    <name evidence="12" type="ORF">PQQ63_04160</name>
</gene>
<feature type="domain" description="Porin" evidence="11">
    <location>
        <begin position="23"/>
        <end position="353"/>
    </location>
</feature>
<organism evidence="12 13">
    <name type="scientific">Paraburkholderia metrosideri</name>
    <dbReference type="NCBI Taxonomy" id="580937"/>
    <lineage>
        <taxon>Bacteria</taxon>
        <taxon>Pseudomonadati</taxon>
        <taxon>Pseudomonadota</taxon>
        <taxon>Betaproteobacteria</taxon>
        <taxon>Burkholderiales</taxon>
        <taxon>Burkholderiaceae</taxon>
        <taxon>Paraburkholderia</taxon>
    </lineage>
</organism>
<name>A0ABW9DKK8_9BURK</name>